<feature type="domain" description="ABC transporter" evidence="6">
    <location>
        <begin position="14"/>
        <end position="273"/>
    </location>
</feature>
<reference evidence="7 8" key="1">
    <citation type="submission" date="2016-10" db="EMBL/GenBank/DDBJ databases">
        <authorList>
            <person name="Varghese N."/>
            <person name="Submissions S."/>
        </authorList>
    </citation>
    <scope>NUCLEOTIDE SEQUENCE [LARGE SCALE GENOMIC DNA]</scope>
    <source>
        <strain evidence="7 8">DSM 26672</strain>
    </source>
</reference>
<accession>A0ABY0P5L1</accession>
<evidence type="ECO:0000313" key="7">
    <source>
        <dbReference type="EMBL" id="SDH28282.1"/>
    </source>
</evidence>
<evidence type="ECO:0000259" key="6">
    <source>
        <dbReference type="PROSITE" id="PS50893"/>
    </source>
</evidence>
<comment type="subcellular location">
    <subcellularLocation>
        <location evidence="1">Cell inner membrane</location>
        <topology evidence="1">Peripheral membrane protein</topology>
    </subcellularLocation>
</comment>
<dbReference type="InterPro" id="IPR017871">
    <property type="entry name" value="ABC_transporter-like_CS"/>
</dbReference>
<dbReference type="PANTHER" id="PTHR43776:SF7">
    <property type="entry name" value="D,D-DIPEPTIDE TRANSPORT ATP-BINDING PROTEIN DDPF-RELATED"/>
    <property type="match status" value="1"/>
</dbReference>
<comment type="caution">
    <text evidence="7">The sequence shown here is derived from an EMBL/GenBank/DDBJ whole genome shotgun (WGS) entry which is preliminary data.</text>
</comment>
<proteinExistence type="inferred from homology"/>
<evidence type="ECO:0000256" key="2">
    <source>
        <dbReference type="ARBA" id="ARBA00005417"/>
    </source>
</evidence>
<dbReference type="Gene3D" id="3.40.50.300">
    <property type="entry name" value="P-loop containing nucleotide triphosphate hydrolases"/>
    <property type="match status" value="1"/>
</dbReference>
<dbReference type="InterPro" id="IPR050319">
    <property type="entry name" value="ABC_transp_ATP-bind"/>
</dbReference>
<dbReference type="EMBL" id="FNBZ01000007">
    <property type="protein sequence ID" value="SDH28282.1"/>
    <property type="molecule type" value="Genomic_DNA"/>
</dbReference>
<evidence type="ECO:0000256" key="5">
    <source>
        <dbReference type="ARBA" id="ARBA00022840"/>
    </source>
</evidence>
<dbReference type="RefSeq" id="WP_091860695.1">
    <property type="nucleotide sequence ID" value="NZ_FNBZ01000007.1"/>
</dbReference>
<evidence type="ECO:0000256" key="4">
    <source>
        <dbReference type="ARBA" id="ARBA00022741"/>
    </source>
</evidence>
<name>A0ABY0P5L1_9HYPH</name>
<dbReference type="PROSITE" id="PS50893">
    <property type="entry name" value="ABC_TRANSPORTER_2"/>
    <property type="match status" value="1"/>
</dbReference>
<organism evidence="7 8">
    <name type="scientific">Bosea robiniae</name>
    <dbReference type="NCBI Taxonomy" id="1036780"/>
    <lineage>
        <taxon>Bacteria</taxon>
        <taxon>Pseudomonadati</taxon>
        <taxon>Pseudomonadota</taxon>
        <taxon>Alphaproteobacteria</taxon>
        <taxon>Hyphomicrobiales</taxon>
        <taxon>Boseaceae</taxon>
        <taxon>Bosea</taxon>
    </lineage>
</organism>
<comment type="similarity">
    <text evidence="2">Belongs to the ABC transporter superfamily.</text>
</comment>
<dbReference type="GO" id="GO:0005524">
    <property type="term" value="F:ATP binding"/>
    <property type="evidence" value="ECO:0007669"/>
    <property type="project" value="UniProtKB-KW"/>
</dbReference>
<dbReference type="Proteomes" id="UP000199468">
    <property type="component" value="Unassembled WGS sequence"/>
</dbReference>
<sequence length="343" mass="37111">MSASTSAQTSAPIIELKGITKHFRRKPTLAERILMATGRGKAPPVLRAVDGIDVSVKRGEVLGLVGESGCGKSTLARVVTGILKPTTGEVVYEQQPVAGLKGKERLDFLLKVQMIFQDPYASLDPRMKVSRIVGEALSVHNLLPKAEIDGAVDQALSEVGLDLAYRERYPHQFSGGQRQRIGIARALAVKPDFLVCDEPVSALDVSIQAQVINLFMDVRERHGLTYLFVSHDLGLVRHISDRVAIMYLGRIVEVGTAAEIFAKPAHPYSAALIAAIPSAARRKRAFQPLKGELPSPLAPPPGCPFHPRCEQAMPVCREVRPVLTEIAPGRSAACHLHKAPEAA</sequence>
<keyword evidence="4" id="KW-0547">Nucleotide-binding</keyword>
<keyword evidence="5 7" id="KW-0067">ATP-binding</keyword>
<keyword evidence="8" id="KW-1185">Reference proteome</keyword>
<dbReference type="SMART" id="SM00382">
    <property type="entry name" value="AAA"/>
    <property type="match status" value="1"/>
</dbReference>
<protein>
    <submittedName>
        <fullName evidence="7">Peptide/nickel transport system ATP-binding protein</fullName>
    </submittedName>
</protein>
<gene>
    <name evidence="7" type="ORF">SAMN05421844_107370</name>
</gene>
<evidence type="ECO:0000256" key="3">
    <source>
        <dbReference type="ARBA" id="ARBA00022448"/>
    </source>
</evidence>
<dbReference type="CDD" id="cd03257">
    <property type="entry name" value="ABC_NikE_OppD_transporters"/>
    <property type="match status" value="1"/>
</dbReference>
<dbReference type="Pfam" id="PF00005">
    <property type="entry name" value="ABC_tran"/>
    <property type="match status" value="1"/>
</dbReference>
<evidence type="ECO:0000313" key="8">
    <source>
        <dbReference type="Proteomes" id="UP000199468"/>
    </source>
</evidence>
<dbReference type="InterPro" id="IPR003439">
    <property type="entry name" value="ABC_transporter-like_ATP-bd"/>
</dbReference>
<keyword evidence="3" id="KW-0813">Transport</keyword>
<dbReference type="PANTHER" id="PTHR43776">
    <property type="entry name" value="TRANSPORT ATP-BINDING PROTEIN"/>
    <property type="match status" value="1"/>
</dbReference>
<dbReference type="NCBIfam" id="TIGR01727">
    <property type="entry name" value="oligo_HPY"/>
    <property type="match status" value="1"/>
</dbReference>
<dbReference type="InterPro" id="IPR003593">
    <property type="entry name" value="AAA+_ATPase"/>
</dbReference>
<evidence type="ECO:0000256" key="1">
    <source>
        <dbReference type="ARBA" id="ARBA00004417"/>
    </source>
</evidence>
<dbReference type="Pfam" id="PF08352">
    <property type="entry name" value="oligo_HPY"/>
    <property type="match status" value="1"/>
</dbReference>
<dbReference type="PROSITE" id="PS00211">
    <property type="entry name" value="ABC_TRANSPORTER_1"/>
    <property type="match status" value="1"/>
</dbReference>
<dbReference type="InterPro" id="IPR027417">
    <property type="entry name" value="P-loop_NTPase"/>
</dbReference>
<dbReference type="InterPro" id="IPR013563">
    <property type="entry name" value="Oligopep_ABC_C"/>
</dbReference>
<dbReference type="SUPFAM" id="SSF52540">
    <property type="entry name" value="P-loop containing nucleoside triphosphate hydrolases"/>
    <property type="match status" value="1"/>
</dbReference>